<dbReference type="Gene3D" id="3.30.565.40">
    <property type="entry name" value="Fervidobacterium nodosum Rt17-B1 like"/>
    <property type="match status" value="1"/>
</dbReference>
<protein>
    <recommendedName>
        <fullName evidence="4">DUF3298 domain-containing protein</fullName>
    </recommendedName>
</protein>
<dbReference type="AlphaFoldDB" id="A0A1M5WCG1"/>
<feature type="compositionally biased region" description="Basic and acidic residues" evidence="2">
    <location>
        <begin position="57"/>
        <end position="71"/>
    </location>
</feature>
<dbReference type="RefSeq" id="WP_073385975.1">
    <property type="nucleotide sequence ID" value="NZ_FQXK01000007.1"/>
</dbReference>
<dbReference type="STRING" id="1121131.SAMN02745229_00992"/>
<evidence type="ECO:0000256" key="1">
    <source>
        <dbReference type="SAM" id="Coils"/>
    </source>
</evidence>
<dbReference type="EMBL" id="FQXK01000007">
    <property type="protein sequence ID" value="SHH84894.1"/>
    <property type="molecule type" value="Genomic_DNA"/>
</dbReference>
<keyword evidence="3" id="KW-0732">Signal</keyword>
<proteinExistence type="predicted"/>
<evidence type="ECO:0000259" key="4">
    <source>
        <dbReference type="Pfam" id="PF11738"/>
    </source>
</evidence>
<feature type="chain" id="PRO_5039442255" description="DUF3298 domain-containing protein" evidence="3">
    <location>
        <begin position="25"/>
        <end position="457"/>
    </location>
</feature>
<dbReference type="InterPro" id="IPR021729">
    <property type="entry name" value="DUF3298"/>
</dbReference>
<dbReference type="PROSITE" id="PS51257">
    <property type="entry name" value="PROKAR_LIPOPROTEIN"/>
    <property type="match status" value="1"/>
</dbReference>
<feature type="coiled-coil region" evidence="1">
    <location>
        <begin position="112"/>
        <end position="139"/>
    </location>
</feature>
<evidence type="ECO:0000256" key="3">
    <source>
        <dbReference type="SAM" id="SignalP"/>
    </source>
</evidence>
<feature type="signal peptide" evidence="3">
    <location>
        <begin position="1"/>
        <end position="24"/>
    </location>
</feature>
<dbReference type="Proteomes" id="UP000184278">
    <property type="component" value="Unassembled WGS sequence"/>
</dbReference>
<evidence type="ECO:0000313" key="6">
    <source>
        <dbReference type="Proteomes" id="UP000184278"/>
    </source>
</evidence>
<dbReference type="InterPro" id="IPR037126">
    <property type="entry name" value="PdaC/RsiV-like_sf"/>
</dbReference>
<reference evidence="6" key="1">
    <citation type="submission" date="2016-11" db="EMBL/GenBank/DDBJ databases">
        <authorList>
            <person name="Varghese N."/>
            <person name="Submissions S."/>
        </authorList>
    </citation>
    <scope>NUCLEOTIDE SEQUENCE [LARGE SCALE GENOMIC DNA]</scope>
    <source>
        <strain evidence="6">DSM 3071</strain>
    </source>
</reference>
<keyword evidence="6" id="KW-1185">Reference proteome</keyword>
<evidence type="ECO:0000256" key="2">
    <source>
        <dbReference type="SAM" id="MobiDB-lite"/>
    </source>
</evidence>
<gene>
    <name evidence="5" type="ORF">SAMN02745229_00992</name>
</gene>
<accession>A0A1M5WCG1</accession>
<organism evidence="5 6">
    <name type="scientific">Butyrivibrio fibrisolvens DSM 3071</name>
    <dbReference type="NCBI Taxonomy" id="1121131"/>
    <lineage>
        <taxon>Bacteria</taxon>
        <taxon>Bacillati</taxon>
        <taxon>Bacillota</taxon>
        <taxon>Clostridia</taxon>
        <taxon>Lachnospirales</taxon>
        <taxon>Lachnospiraceae</taxon>
        <taxon>Butyrivibrio</taxon>
    </lineage>
</organism>
<feature type="region of interest" description="Disordered" evidence="2">
    <location>
        <begin position="30"/>
        <end position="75"/>
    </location>
</feature>
<evidence type="ECO:0000313" key="5">
    <source>
        <dbReference type="EMBL" id="SHH84894.1"/>
    </source>
</evidence>
<dbReference type="GeneID" id="89510097"/>
<dbReference type="Pfam" id="PF11738">
    <property type="entry name" value="DUF3298"/>
    <property type="match status" value="1"/>
</dbReference>
<keyword evidence="1" id="KW-0175">Coiled coil</keyword>
<dbReference type="Gene3D" id="3.90.640.20">
    <property type="entry name" value="Heat-shock cognate protein, ATPase"/>
    <property type="match status" value="1"/>
</dbReference>
<sequence>MIRKCFKTMSIVSAIALSFSVAGCGDIALSKETDGDEKDDSTVAVTDEDTATTDAASDEKSDDSTTDKTADETAEEADLGAPIYYNYQNNPYSFVADDKELAIGNYYTIELEESDKENFPELQNRLDELNDEAQEEIVTFFTDSEDEIQEMIKSGWFLAYELDHNYTPARADGRVFSYCLLEYLYLAGAHGVTSYKTYNIDPVTGKDISFSSVVENTKDLPDIIADELQKQSKDLKGYFESCPSDLQNLKDGIPGRLSNDAENLAWTLDYDGITIYFEDYAMGSYAAGSQSVKISFADYPDVFTDTYINYSDKDIPDIQTYAKELKEAESTEVAASSDFQTTFKVRYTVTSEDVYDFSDTRININEVDCVSTVNGDDEGTKWLYIDEDTVFDESCEMEYFAFYEDGDTPLSWFNKVNELRETDIDSYTSMGPALLGVFEVSISGDHIERIYGIYWWD</sequence>
<dbReference type="OrthoDB" id="581131at2"/>
<feature type="domain" description="DUF3298" evidence="4">
    <location>
        <begin position="244"/>
        <end position="296"/>
    </location>
</feature>
<name>A0A1M5WCG1_BUTFI</name>